<dbReference type="GO" id="GO:0045724">
    <property type="term" value="P:positive regulation of cilium assembly"/>
    <property type="evidence" value="ECO:0007669"/>
    <property type="project" value="TreeGrafter"/>
</dbReference>
<feature type="transmembrane region" description="Helical" evidence="20">
    <location>
        <begin position="49"/>
        <end position="68"/>
    </location>
</feature>
<dbReference type="AlphaFoldDB" id="A0A9Q0M0D2"/>
<evidence type="ECO:0000256" key="13">
    <source>
        <dbReference type="ARBA" id="ARBA00038605"/>
    </source>
</evidence>
<dbReference type="EMBL" id="JAPWDV010000003">
    <property type="protein sequence ID" value="KAJ6216547.1"/>
    <property type="molecule type" value="Genomic_DNA"/>
</dbReference>
<evidence type="ECO:0000256" key="2">
    <source>
        <dbReference type="ARBA" id="ARBA00004294"/>
    </source>
</evidence>
<evidence type="ECO:0000256" key="14">
    <source>
        <dbReference type="ARBA" id="ARBA00039765"/>
    </source>
</evidence>
<evidence type="ECO:0000256" key="17">
    <source>
        <dbReference type="ARBA" id="ARBA00047761"/>
    </source>
</evidence>
<evidence type="ECO:0000256" key="6">
    <source>
        <dbReference type="ARBA" id="ARBA00022692"/>
    </source>
</evidence>
<name>A0A9Q0M0D2_BLOTA</name>
<dbReference type="InterPro" id="IPR008010">
    <property type="entry name" value="Tatp1"/>
</dbReference>
<dbReference type="GO" id="GO:0004722">
    <property type="term" value="F:protein serine/threonine phosphatase activity"/>
    <property type="evidence" value="ECO:0007669"/>
    <property type="project" value="UniProtKB-EC"/>
</dbReference>
<comment type="subcellular location">
    <subcellularLocation>
        <location evidence="1">Membrane</location>
        <topology evidence="1">Multi-pass membrane protein</topology>
    </subcellularLocation>
    <subcellularLocation>
        <location evidence="2">Mitochondrion outer membrane</location>
    </subcellularLocation>
</comment>
<organism evidence="21 22">
    <name type="scientific">Blomia tropicalis</name>
    <name type="common">Mite</name>
    <dbReference type="NCBI Taxonomy" id="40697"/>
    <lineage>
        <taxon>Eukaryota</taxon>
        <taxon>Metazoa</taxon>
        <taxon>Ecdysozoa</taxon>
        <taxon>Arthropoda</taxon>
        <taxon>Chelicerata</taxon>
        <taxon>Arachnida</taxon>
        <taxon>Acari</taxon>
        <taxon>Acariformes</taxon>
        <taxon>Sarcoptiformes</taxon>
        <taxon>Astigmata</taxon>
        <taxon>Glycyphagoidea</taxon>
        <taxon>Echimyopodidae</taxon>
        <taxon>Blomia</taxon>
    </lineage>
</organism>
<dbReference type="EC" id="3.1.3.16" evidence="5"/>
<dbReference type="Pfam" id="PF05346">
    <property type="entry name" value="DUF747"/>
    <property type="match status" value="1"/>
</dbReference>
<comment type="caution">
    <text evidence="21">The sequence shown here is derived from an EMBL/GenBank/DDBJ whole genome shotgun (WGS) entry which is preliminary data.</text>
</comment>
<keyword evidence="7" id="KW-1000">Mitochondrion outer membrane</keyword>
<feature type="transmembrane region" description="Helical" evidence="20">
    <location>
        <begin position="391"/>
        <end position="414"/>
    </location>
</feature>
<evidence type="ECO:0000256" key="15">
    <source>
        <dbReference type="ARBA" id="ARBA00040722"/>
    </source>
</evidence>
<keyword evidence="8" id="KW-0378">Hydrolase</keyword>
<evidence type="ECO:0000256" key="20">
    <source>
        <dbReference type="SAM" id="Phobius"/>
    </source>
</evidence>
<feature type="transmembrane region" description="Helical" evidence="20">
    <location>
        <begin position="296"/>
        <end position="316"/>
    </location>
</feature>
<dbReference type="SMART" id="SM00855">
    <property type="entry name" value="PGAM"/>
    <property type="match status" value="1"/>
</dbReference>
<evidence type="ECO:0000256" key="12">
    <source>
        <dbReference type="ARBA" id="ARBA00037234"/>
    </source>
</evidence>
<sequence length="857" mass="98279">MRNEKSTIENGPSLTPKTNSFFDFVRCELRRGYVLQNDEQRYRERRDKFYVSLQIPLKLETFLFYGFFQCVDAFLFVLTFLPFRFLLAILLLWIRLFKLFLRSCSSFSRVQAFTILNPAETCDILKGFVIICCVYLMNNVDTSMIYHIIKSQSVIKLYIFFNMLEVADKLLSSFGQDILDALYWTATEPKTKKRQSLKFIFHFVFAILYVFAHSILVLLQATTLNVAINSKNKALLTVMMSNNFVELKSMVFKKFEKNNLFHMSCSDVRERFHYIILLLVVIVQTMKEYSWSEKQFWILLPDCLWVLVAEMFVDYFKHAFVTRFNDIPYDVYEDYSISLAYDLVGSKLKSAFSDHSDIISRRMGFIPLPLSVLVIRIFFGSFAFNDQYSCLCLLVTFLCLISFKLAINIVLLGLSCNLIDEHRKNLDDKVNKAIGGQSASLPASRHNSVTDLTILDEEEKLIEIKDRIIEQTPSKQPKIGSGTGTRSTPHSPTASLHNSLEDITEQAAIRQDTLEPTIILSDSTVSLVSMNDGQSVKLPENILMQKENIHKVKNKLNSPRKRGTKKLLLAAGLAGCGAAAAVIFTGLHKDTESFKAHASTLSFPLQDFKFSNYYSNNFSPKWDYNWDKREPGSIIPPLKGDFGDLPESDQNAYKERLEKAKACATRHIILVRHGQYNMEGMTDELRQLTSLGRDQANRVGERLKELDLPYTRIIKSTMMRATETADIIHKHLPALPISACDFIREGSPIVPEPPMGHWKPELKQFFQDGARIESAFRKYFYRADPAQKQDSYEILVCHGNVIRYFVCRALQFPPEGWLRFSLHNCSLTWVAIKPSGRVVVYTVGDTGHLSRAQMTTK</sequence>
<comment type="function">
    <text evidence="12">Displays phosphatase activity for serine/threonine residues, and dephosphorylates and activates Pk92B kinase. Has apparently no phosphoglycerate mutase activity.</text>
</comment>
<comment type="subunit">
    <text evidence="13">Interacts with Pk92B/ASK1.</text>
</comment>
<accession>A0A9Q0M0D2</accession>
<reference evidence="21" key="1">
    <citation type="submission" date="2022-12" db="EMBL/GenBank/DDBJ databases">
        <title>Genome assemblies of Blomia tropicalis.</title>
        <authorList>
            <person name="Cui Y."/>
        </authorList>
    </citation>
    <scope>NUCLEOTIDE SEQUENCE</scope>
    <source>
        <tissue evidence="21">Adult mites</tissue>
    </source>
</reference>
<dbReference type="PANTHER" id="PTHR13317">
    <property type="entry name" value="TRANSMEMBRANE ANTERIOR POSTERIOR TRANSFORMATION PROTEIN 1 HOMOLOG"/>
    <property type="match status" value="1"/>
</dbReference>
<dbReference type="PANTHER" id="PTHR13317:SF4">
    <property type="entry name" value="TRANSMEMBRANE ANTERIOR POSTERIOR TRANSFORMATION PROTEIN 1 HOMOLOG"/>
    <property type="match status" value="1"/>
</dbReference>
<evidence type="ECO:0000256" key="9">
    <source>
        <dbReference type="ARBA" id="ARBA00022989"/>
    </source>
</evidence>
<feature type="transmembrane region" description="Helical" evidence="20">
    <location>
        <begin position="74"/>
        <end position="94"/>
    </location>
</feature>
<evidence type="ECO:0000256" key="3">
    <source>
        <dbReference type="ARBA" id="ARBA00006717"/>
    </source>
</evidence>
<dbReference type="Gene3D" id="3.40.50.1240">
    <property type="entry name" value="Phosphoglycerate mutase-like"/>
    <property type="match status" value="1"/>
</dbReference>
<keyword evidence="10" id="KW-0496">Mitochondrion</keyword>
<dbReference type="GO" id="GO:0005789">
    <property type="term" value="C:endoplasmic reticulum membrane"/>
    <property type="evidence" value="ECO:0007669"/>
    <property type="project" value="TreeGrafter"/>
</dbReference>
<evidence type="ECO:0000256" key="8">
    <source>
        <dbReference type="ARBA" id="ARBA00022801"/>
    </source>
</evidence>
<dbReference type="Pfam" id="PF00300">
    <property type="entry name" value="His_Phos_1"/>
    <property type="match status" value="2"/>
</dbReference>
<dbReference type="InterPro" id="IPR013078">
    <property type="entry name" value="His_Pase_superF_clade-1"/>
</dbReference>
<feature type="region of interest" description="Disordered" evidence="19">
    <location>
        <begin position="473"/>
        <end position="496"/>
    </location>
</feature>
<protein>
    <recommendedName>
        <fullName evidence="14">Serine/threonine-protein phosphatase PGAM5, mitochondrial</fullName>
        <ecNumber evidence="5">3.1.3.16</ecNumber>
    </recommendedName>
    <alternativeName>
        <fullName evidence="16">Phosphoglycerate mutase family member 5 homolog</fullName>
    </alternativeName>
    <alternativeName>
        <fullName evidence="15">Serine/threonine-protein phosphatase Pgam5, mitochondrial</fullName>
    </alternativeName>
</protein>
<evidence type="ECO:0000256" key="16">
    <source>
        <dbReference type="ARBA" id="ARBA00042520"/>
    </source>
</evidence>
<feature type="transmembrane region" description="Helical" evidence="20">
    <location>
        <begin position="365"/>
        <end position="385"/>
    </location>
</feature>
<dbReference type="FunFam" id="3.40.50.1240:FF:000009">
    <property type="entry name" value="serine/threonine-protein phosphatase PGAM5, mitochondrial isoform X1"/>
    <property type="match status" value="1"/>
</dbReference>
<comment type="catalytic activity">
    <reaction evidence="17">
        <text>O-phospho-L-seryl-[protein] + H2O = L-seryl-[protein] + phosphate</text>
        <dbReference type="Rhea" id="RHEA:20629"/>
        <dbReference type="Rhea" id="RHEA-COMP:9863"/>
        <dbReference type="Rhea" id="RHEA-COMP:11604"/>
        <dbReference type="ChEBI" id="CHEBI:15377"/>
        <dbReference type="ChEBI" id="CHEBI:29999"/>
        <dbReference type="ChEBI" id="CHEBI:43474"/>
        <dbReference type="ChEBI" id="CHEBI:83421"/>
        <dbReference type="EC" id="3.1.3.16"/>
    </reaction>
</comment>
<feature type="transmembrane region" description="Helical" evidence="20">
    <location>
        <begin position="199"/>
        <end position="222"/>
    </location>
</feature>
<keyword evidence="6 20" id="KW-0812">Transmembrane</keyword>
<evidence type="ECO:0000256" key="10">
    <source>
        <dbReference type="ARBA" id="ARBA00023128"/>
    </source>
</evidence>
<dbReference type="GO" id="GO:0036064">
    <property type="term" value="C:ciliary basal body"/>
    <property type="evidence" value="ECO:0007669"/>
    <property type="project" value="TreeGrafter"/>
</dbReference>
<dbReference type="SUPFAM" id="SSF53254">
    <property type="entry name" value="Phosphoglycerate mutase-like"/>
    <property type="match status" value="1"/>
</dbReference>
<dbReference type="GO" id="GO:0005741">
    <property type="term" value="C:mitochondrial outer membrane"/>
    <property type="evidence" value="ECO:0007669"/>
    <property type="project" value="UniProtKB-SubCell"/>
</dbReference>
<evidence type="ECO:0000256" key="18">
    <source>
        <dbReference type="ARBA" id="ARBA00048336"/>
    </source>
</evidence>
<gene>
    <name evidence="21" type="ORF">RDWZM_007704</name>
</gene>
<evidence type="ECO:0000256" key="5">
    <source>
        <dbReference type="ARBA" id="ARBA00013081"/>
    </source>
</evidence>
<feature type="compositionally biased region" description="Polar residues" evidence="19">
    <location>
        <begin position="484"/>
        <end position="496"/>
    </location>
</feature>
<evidence type="ECO:0000256" key="19">
    <source>
        <dbReference type="SAM" id="MobiDB-lite"/>
    </source>
</evidence>
<comment type="catalytic activity">
    <reaction evidence="18">
        <text>O-phospho-L-threonyl-[protein] + H2O = L-threonyl-[protein] + phosphate</text>
        <dbReference type="Rhea" id="RHEA:47004"/>
        <dbReference type="Rhea" id="RHEA-COMP:11060"/>
        <dbReference type="Rhea" id="RHEA-COMP:11605"/>
        <dbReference type="ChEBI" id="CHEBI:15377"/>
        <dbReference type="ChEBI" id="CHEBI:30013"/>
        <dbReference type="ChEBI" id="CHEBI:43474"/>
        <dbReference type="ChEBI" id="CHEBI:61977"/>
        <dbReference type="EC" id="3.1.3.16"/>
    </reaction>
</comment>
<feature type="transmembrane region" description="Helical" evidence="20">
    <location>
        <begin position="567"/>
        <end position="587"/>
    </location>
</feature>
<comment type="similarity">
    <text evidence="3">Belongs to the phosphoglycerate mutase family. BPG-dependent PGAM subfamily.</text>
</comment>
<evidence type="ECO:0000256" key="7">
    <source>
        <dbReference type="ARBA" id="ARBA00022787"/>
    </source>
</evidence>
<proteinExistence type="inferred from homology"/>
<dbReference type="CDD" id="cd07067">
    <property type="entry name" value="HP_PGM_like"/>
    <property type="match status" value="1"/>
</dbReference>
<evidence type="ECO:0000256" key="1">
    <source>
        <dbReference type="ARBA" id="ARBA00004141"/>
    </source>
</evidence>
<keyword evidence="11 20" id="KW-0472">Membrane</keyword>
<keyword evidence="22" id="KW-1185">Reference proteome</keyword>
<evidence type="ECO:0000256" key="4">
    <source>
        <dbReference type="ARBA" id="ARBA00008803"/>
    </source>
</evidence>
<evidence type="ECO:0000313" key="21">
    <source>
        <dbReference type="EMBL" id="KAJ6216547.1"/>
    </source>
</evidence>
<evidence type="ECO:0000256" key="11">
    <source>
        <dbReference type="ARBA" id="ARBA00023136"/>
    </source>
</evidence>
<dbReference type="Proteomes" id="UP001142055">
    <property type="component" value="Chromosome 3"/>
</dbReference>
<evidence type="ECO:0000313" key="22">
    <source>
        <dbReference type="Proteomes" id="UP001142055"/>
    </source>
</evidence>
<keyword evidence="9 20" id="KW-1133">Transmembrane helix</keyword>
<comment type="similarity">
    <text evidence="4">Belongs to the TAPT1 family.</text>
</comment>
<dbReference type="InterPro" id="IPR029033">
    <property type="entry name" value="His_PPase_superfam"/>
</dbReference>